<dbReference type="Proteomes" id="UP000594042">
    <property type="component" value="Chromosome"/>
</dbReference>
<dbReference type="InterPro" id="IPR006311">
    <property type="entry name" value="TAT_signal"/>
</dbReference>
<gene>
    <name evidence="7" type="ORF">Cop2CBH44_32550</name>
</gene>
<evidence type="ECO:0000256" key="4">
    <source>
        <dbReference type="ARBA" id="ARBA00023004"/>
    </source>
</evidence>
<evidence type="ECO:0000256" key="6">
    <source>
        <dbReference type="SAM" id="SignalP"/>
    </source>
</evidence>
<dbReference type="GO" id="GO:0051539">
    <property type="term" value="F:4 iron, 4 sulfur cluster binding"/>
    <property type="evidence" value="ECO:0007669"/>
    <property type="project" value="UniProtKB-KW"/>
</dbReference>
<feature type="chain" id="PRO_5028935227" description="FAD-dependent oxidoreductase" evidence="6">
    <location>
        <begin position="28"/>
        <end position="460"/>
    </location>
</feature>
<keyword evidence="3" id="KW-0560">Oxidoreductase</keyword>
<dbReference type="InterPro" id="IPR036188">
    <property type="entry name" value="FAD/NAD-bd_sf"/>
</dbReference>
<dbReference type="SUPFAM" id="SSF51905">
    <property type="entry name" value="FAD/NAD(P)-binding domain"/>
    <property type="match status" value="1"/>
</dbReference>
<reference evidence="8" key="1">
    <citation type="submission" date="2020-07" db="EMBL/GenBank/DDBJ databases">
        <title>Complete genome sequencing of Coprobacter sp. strain 2CBH44.</title>
        <authorList>
            <person name="Sakamoto M."/>
            <person name="Murakami T."/>
            <person name="Mori H."/>
        </authorList>
    </citation>
    <scope>NUCLEOTIDE SEQUENCE [LARGE SCALE GENOMIC DNA]</scope>
    <source>
        <strain evidence="8">2CBH44</strain>
    </source>
</reference>
<sequence>MKNTRRDFLKMTTVGLAGCMIPSLATATTVKKGVSARSSVYDSVQYDVVVVGAGASGIPAAIAAARQGAKVALVEEDLLPGGAPVDQFVTYLCGGPRVGIYLEMIQGLNSRYSNDGVALPDFGDGGDGRSHWWHPSAFSQILYEMIVKEKSLTLICGAPVVDVIVTSGRVLGVQVFRNGGMQEISGKMTIDATGTGLVAEMAGCEVMYGTDAQSDYNEPFGVEAASDRVQPCTWMMITNRVKAGAVLPYNDLERVSISEDKYGFLKEHPGWEGRDAGMYLHWGWGKHFVDTRDPQALAEAQWYCLEKIQKDLNTLRKAGFSAVMAPKIGVRECRRIKGEYILTATDLKSGLQPEDKIADCSYYMDDWSMSLTKEQKAVKPYGIPFRCLIPVGVEGLLLAGRIISGTHLAASSYRVQPICAAIGEAAGLAAAKAAALNTSVRNLNFRDIGCELKGIRVNSL</sequence>
<dbReference type="InterPro" id="IPR039650">
    <property type="entry name" value="HdrA-like"/>
</dbReference>
<dbReference type="PANTHER" id="PTHR43498:SF1">
    <property type="entry name" value="COB--COM HETERODISULFIDE REDUCTASE IRON-SULFUR SUBUNIT A"/>
    <property type="match status" value="1"/>
</dbReference>
<dbReference type="EMBL" id="AP023322">
    <property type="protein sequence ID" value="BCI64902.1"/>
    <property type="molecule type" value="Genomic_DNA"/>
</dbReference>
<feature type="signal peptide" evidence="6">
    <location>
        <begin position="1"/>
        <end position="27"/>
    </location>
</feature>
<protein>
    <recommendedName>
        <fullName evidence="9">FAD-dependent oxidoreductase</fullName>
    </recommendedName>
</protein>
<name>A0A7G1I1E8_9BACT</name>
<keyword evidence="4" id="KW-0408">Iron</keyword>
<dbReference type="KEGG" id="copr:Cop2CBH44_32550"/>
<dbReference type="RefSeq" id="WP_055099956.1">
    <property type="nucleotide sequence ID" value="NZ_AP023322.1"/>
</dbReference>
<keyword evidence="6" id="KW-0732">Signal</keyword>
<evidence type="ECO:0008006" key="9">
    <source>
        <dbReference type="Google" id="ProtNLM"/>
    </source>
</evidence>
<keyword evidence="8" id="KW-1185">Reference proteome</keyword>
<organism evidence="7 8">
    <name type="scientific">Coprobacter secundus subsp. similis</name>
    <dbReference type="NCBI Taxonomy" id="2751153"/>
    <lineage>
        <taxon>Bacteria</taxon>
        <taxon>Pseudomonadati</taxon>
        <taxon>Bacteroidota</taxon>
        <taxon>Bacteroidia</taxon>
        <taxon>Bacteroidales</taxon>
        <taxon>Barnesiellaceae</taxon>
        <taxon>Coprobacter</taxon>
    </lineage>
</organism>
<proteinExistence type="predicted"/>
<evidence type="ECO:0000256" key="3">
    <source>
        <dbReference type="ARBA" id="ARBA00023002"/>
    </source>
</evidence>
<dbReference type="PANTHER" id="PTHR43498">
    <property type="entry name" value="FERREDOXIN:COB-COM HETERODISULFIDE REDUCTASE SUBUNIT A"/>
    <property type="match status" value="1"/>
</dbReference>
<evidence type="ECO:0000256" key="5">
    <source>
        <dbReference type="ARBA" id="ARBA00023014"/>
    </source>
</evidence>
<evidence type="ECO:0000256" key="2">
    <source>
        <dbReference type="ARBA" id="ARBA00022723"/>
    </source>
</evidence>
<evidence type="ECO:0000313" key="8">
    <source>
        <dbReference type="Proteomes" id="UP000594042"/>
    </source>
</evidence>
<keyword evidence="1" id="KW-0004">4Fe-4S</keyword>
<keyword evidence="2" id="KW-0479">Metal-binding</keyword>
<dbReference type="Pfam" id="PF12831">
    <property type="entry name" value="FAD_oxidored"/>
    <property type="match status" value="1"/>
</dbReference>
<accession>A0A7G1I1E8</accession>
<evidence type="ECO:0000256" key="1">
    <source>
        <dbReference type="ARBA" id="ARBA00022485"/>
    </source>
</evidence>
<evidence type="ECO:0000313" key="7">
    <source>
        <dbReference type="EMBL" id="BCI64902.1"/>
    </source>
</evidence>
<dbReference type="GO" id="GO:0046872">
    <property type="term" value="F:metal ion binding"/>
    <property type="evidence" value="ECO:0007669"/>
    <property type="project" value="UniProtKB-KW"/>
</dbReference>
<dbReference type="GO" id="GO:0016491">
    <property type="term" value="F:oxidoreductase activity"/>
    <property type="evidence" value="ECO:0007669"/>
    <property type="project" value="UniProtKB-KW"/>
</dbReference>
<dbReference type="AlphaFoldDB" id="A0A7G1I1E8"/>
<dbReference type="PROSITE" id="PS51318">
    <property type="entry name" value="TAT"/>
    <property type="match status" value="1"/>
</dbReference>
<dbReference type="Gene3D" id="3.50.50.60">
    <property type="entry name" value="FAD/NAD(P)-binding domain"/>
    <property type="match status" value="1"/>
</dbReference>
<keyword evidence="5" id="KW-0411">Iron-sulfur</keyword>